<reference evidence="1 2" key="1">
    <citation type="journal article" date="2011" name="BMC Genomics">
        <title>Insight into cross-talk between intra-amoebal pathogens.</title>
        <authorList>
            <person name="Gimenez G."/>
            <person name="Bertelli C."/>
            <person name="Moliner C."/>
            <person name="Robert C."/>
            <person name="Raoult D."/>
            <person name="Fournier P.E."/>
            <person name="Greub G."/>
        </authorList>
    </citation>
    <scope>NUCLEOTIDE SEQUENCE [LARGE SCALE GENOMIC DNA]</scope>
    <source>
        <strain evidence="1 2">LLAP12</strain>
    </source>
</reference>
<dbReference type="Pfam" id="PF00023">
    <property type="entry name" value="Ank"/>
    <property type="match status" value="1"/>
</dbReference>
<organism evidence="1 2">
    <name type="scientific">Legionella drancourtii LLAP12</name>
    <dbReference type="NCBI Taxonomy" id="658187"/>
    <lineage>
        <taxon>Bacteria</taxon>
        <taxon>Pseudomonadati</taxon>
        <taxon>Pseudomonadota</taxon>
        <taxon>Gammaproteobacteria</taxon>
        <taxon>Legionellales</taxon>
        <taxon>Legionellaceae</taxon>
        <taxon>Legionella</taxon>
    </lineage>
</organism>
<dbReference type="InParanoid" id="G9EPQ8"/>
<dbReference type="EMBL" id="JH413825">
    <property type="protein sequence ID" value="EHL30760.1"/>
    <property type="molecule type" value="Genomic_DNA"/>
</dbReference>
<protein>
    <recommendedName>
        <fullName evidence="3">Ankyrin repeat-containing protein</fullName>
    </recommendedName>
</protein>
<proteinExistence type="predicted"/>
<name>G9EPQ8_9GAMM</name>
<dbReference type="InterPro" id="IPR036770">
    <property type="entry name" value="Ankyrin_rpt-contain_sf"/>
</dbReference>
<dbReference type="SMART" id="SM00248">
    <property type="entry name" value="ANK"/>
    <property type="match status" value="3"/>
</dbReference>
<dbReference type="STRING" id="658187.LDG_7246"/>
<dbReference type="OrthoDB" id="5652468at2"/>
<dbReference type="Gene3D" id="1.25.40.20">
    <property type="entry name" value="Ankyrin repeat-containing domain"/>
    <property type="match status" value="1"/>
</dbReference>
<dbReference type="AlphaFoldDB" id="G9EPQ8"/>
<evidence type="ECO:0000313" key="2">
    <source>
        <dbReference type="Proteomes" id="UP000002770"/>
    </source>
</evidence>
<evidence type="ECO:0000313" key="1">
    <source>
        <dbReference type="EMBL" id="EHL30760.1"/>
    </source>
</evidence>
<gene>
    <name evidence="1" type="ORF">LDG_7246</name>
</gene>
<dbReference type="HOGENOM" id="CLU_599630_0_0_6"/>
<evidence type="ECO:0008006" key="3">
    <source>
        <dbReference type="Google" id="ProtNLM"/>
    </source>
</evidence>
<dbReference type="InterPro" id="IPR002110">
    <property type="entry name" value="Ankyrin_rpt"/>
</dbReference>
<sequence>MSNNWIVKASFREMQFKKETTADEIYHLAKKKDKTKLIEIVKKGNCLGIFEGNHNAIMLLAQEGNDDAVNFLIDTFNVSRNHAVEGYAMGGHFLLVKQQLKFGACINQAVYGYAQKGYIEQVNELMEQGASHDHAVAGYAIRGDREQVDKLIQQGANKNIAVHHYACGGHTELVRHLLDQGAKQNSALSGYALRCDIERVNQLIALGADKNLSIGGYAQGGHIDQVKPFCAQDTVRSYIIKGLAQRGCAHWVSQLVHGYKDRFCAVYGYAKGGHFAQVNNEMKKLDSHGIYFAYTGYVDGGYLNSKHLFYLMSLTDKKSLRTTLFKSIADHQNVKEYLWKSRKINELMQQDNFTFNEACGYLNLGTAKIFLFQGQKLVMDNQLSSDTYFHILSFITGGSVQETQTICKLANQRIQNRIMGHTSGLSSLFKSKKAIETIKKEAEERFENRLSVLNLV</sequence>
<dbReference type="Proteomes" id="UP000002770">
    <property type="component" value="Unassembled WGS sequence"/>
</dbReference>
<dbReference type="SUPFAM" id="SSF48403">
    <property type="entry name" value="Ankyrin repeat"/>
    <property type="match status" value="1"/>
</dbReference>
<keyword evidence="2" id="KW-1185">Reference proteome</keyword>
<dbReference type="eggNOG" id="ENOG5031I3H">
    <property type="taxonomic scope" value="Bacteria"/>
</dbReference>
<dbReference type="RefSeq" id="WP_006871163.1">
    <property type="nucleotide sequence ID" value="NZ_JH413825.1"/>
</dbReference>
<accession>G9EPQ8</accession>